<dbReference type="VEuPathDB" id="FungiDB:FUN_021396"/>
<evidence type="ECO:0000313" key="3">
    <source>
        <dbReference type="Proteomes" id="UP000232688"/>
    </source>
</evidence>
<sequence length="79" mass="9424">MSIIRERLEKTCHDSDIQIAINGEGLDKNEKHKTDVENYKQTINQLLDNFERLSELILRPFQHHKTLIKWLRAVEKVIK</sequence>
<reference evidence="2 3" key="1">
    <citation type="submission" date="2017-10" db="EMBL/GenBank/DDBJ databases">
        <title>Extensive intraspecific genome diversity in a model arbuscular mycorrhizal fungus.</title>
        <authorList>
            <person name="Chen E.C.H."/>
            <person name="Morin E."/>
            <person name="Baudet D."/>
            <person name="Noel J."/>
            <person name="Ndikumana S."/>
            <person name="Charron P."/>
            <person name="St-Onge C."/>
            <person name="Giorgi J."/>
            <person name="Grigoriev I.V."/>
            <person name="Roux C."/>
            <person name="Martin F.M."/>
            <person name="Corradi N."/>
        </authorList>
    </citation>
    <scope>NUCLEOTIDE SEQUENCE [LARGE SCALE GENOMIC DNA]</scope>
    <source>
        <strain evidence="2 3">A1</strain>
    </source>
</reference>
<reference evidence="2 3" key="2">
    <citation type="submission" date="2017-10" db="EMBL/GenBank/DDBJ databases">
        <title>Genome analyses suggest a sexual origin of heterokaryosis in a supposedly ancient asexual fungus.</title>
        <authorList>
            <person name="Corradi N."/>
            <person name="Sedzielewska K."/>
            <person name="Noel J."/>
            <person name="Charron P."/>
            <person name="Farinelli L."/>
            <person name="Marton T."/>
            <person name="Kruger M."/>
            <person name="Pelin A."/>
            <person name="Brachmann A."/>
            <person name="Corradi N."/>
        </authorList>
    </citation>
    <scope>NUCLEOTIDE SEQUENCE [LARGE SCALE GENOMIC DNA]</scope>
    <source>
        <strain evidence="2 3">A1</strain>
    </source>
</reference>
<gene>
    <name evidence="2" type="ORF">RhiirA1_111445</name>
</gene>
<name>A0A2N0S3H9_9GLOM</name>
<dbReference type="VEuPathDB" id="FungiDB:RhiirFUN_003210"/>
<protein>
    <submittedName>
        <fullName evidence="2">Uncharacterized protein</fullName>
    </submittedName>
</protein>
<dbReference type="VEuPathDB" id="FungiDB:RhiirA1_111445"/>
<feature type="coiled-coil region" evidence="1">
    <location>
        <begin position="29"/>
        <end position="56"/>
    </location>
</feature>
<evidence type="ECO:0000313" key="2">
    <source>
        <dbReference type="EMBL" id="PKC70107.1"/>
    </source>
</evidence>
<comment type="caution">
    <text evidence="2">The sequence shown here is derived from an EMBL/GenBank/DDBJ whole genome shotgun (WGS) entry which is preliminary data.</text>
</comment>
<dbReference type="Proteomes" id="UP000232688">
    <property type="component" value="Unassembled WGS sequence"/>
</dbReference>
<dbReference type="AlphaFoldDB" id="A0A2N0S3H9"/>
<proteinExistence type="predicted"/>
<dbReference type="EMBL" id="LLXH01000242">
    <property type="protein sequence ID" value="PKC70107.1"/>
    <property type="molecule type" value="Genomic_DNA"/>
</dbReference>
<keyword evidence="1" id="KW-0175">Coiled coil</keyword>
<accession>A0A2N0S3H9</accession>
<organism evidence="2 3">
    <name type="scientific">Rhizophagus irregularis</name>
    <dbReference type="NCBI Taxonomy" id="588596"/>
    <lineage>
        <taxon>Eukaryota</taxon>
        <taxon>Fungi</taxon>
        <taxon>Fungi incertae sedis</taxon>
        <taxon>Mucoromycota</taxon>
        <taxon>Glomeromycotina</taxon>
        <taxon>Glomeromycetes</taxon>
        <taxon>Glomerales</taxon>
        <taxon>Glomeraceae</taxon>
        <taxon>Rhizophagus</taxon>
    </lineage>
</organism>
<evidence type="ECO:0000256" key="1">
    <source>
        <dbReference type="SAM" id="Coils"/>
    </source>
</evidence>